<evidence type="ECO:0000256" key="1">
    <source>
        <dbReference type="SAM" id="Phobius"/>
    </source>
</evidence>
<protein>
    <submittedName>
        <fullName evidence="3">Uncharacterized protein LOC111121430 isoform X2</fullName>
    </submittedName>
</protein>
<feature type="transmembrane region" description="Helical" evidence="1">
    <location>
        <begin position="73"/>
        <end position="91"/>
    </location>
</feature>
<dbReference type="Proteomes" id="UP000694844">
    <property type="component" value="Chromosome 2"/>
</dbReference>
<dbReference type="AlphaFoldDB" id="A0A8B8CRI1"/>
<dbReference type="GeneID" id="111121430"/>
<evidence type="ECO:0000313" key="3">
    <source>
        <dbReference type="RefSeq" id="XP_022318428.1"/>
    </source>
</evidence>
<organism evidence="2 3">
    <name type="scientific">Crassostrea virginica</name>
    <name type="common">Eastern oyster</name>
    <dbReference type="NCBI Taxonomy" id="6565"/>
    <lineage>
        <taxon>Eukaryota</taxon>
        <taxon>Metazoa</taxon>
        <taxon>Spiralia</taxon>
        <taxon>Lophotrochozoa</taxon>
        <taxon>Mollusca</taxon>
        <taxon>Bivalvia</taxon>
        <taxon>Autobranchia</taxon>
        <taxon>Pteriomorphia</taxon>
        <taxon>Ostreida</taxon>
        <taxon>Ostreoidea</taxon>
        <taxon>Ostreidae</taxon>
        <taxon>Crassostrea</taxon>
    </lineage>
</organism>
<accession>A0A8B8CRI1</accession>
<evidence type="ECO:0000313" key="2">
    <source>
        <dbReference type="Proteomes" id="UP000694844"/>
    </source>
</evidence>
<sequence length="231" mass="26588">MDEENAPQIRPTHRLELRVRGLISNIREGPYITHNYIVSHVHFLRKVNDEEGRPYNVCRILPVGGTFNTRGDVLALLVWYLMLVYAALAIPLACFCEENSINIANLIVLAIMCVYHLTAIYIIFSNMKKLQALWCTTKTTAEKYIGLQNYFMDITKDNTKEIHCVTPKQRKKIVQKMTNRKSNQVVLMLITSSYMRSRRRDPVLCLGVLALLCLVGIVVQLETLRVVMHDH</sequence>
<keyword evidence="1" id="KW-0472">Membrane</keyword>
<dbReference type="RefSeq" id="XP_022318428.1">
    <property type="nucleotide sequence ID" value="XM_022462720.1"/>
</dbReference>
<keyword evidence="2" id="KW-1185">Reference proteome</keyword>
<name>A0A8B8CRI1_CRAVI</name>
<feature type="transmembrane region" description="Helical" evidence="1">
    <location>
        <begin position="203"/>
        <end position="221"/>
    </location>
</feature>
<proteinExistence type="predicted"/>
<gene>
    <name evidence="3" type="primary">LOC111121430</name>
</gene>
<feature type="transmembrane region" description="Helical" evidence="1">
    <location>
        <begin position="103"/>
        <end position="124"/>
    </location>
</feature>
<keyword evidence="1" id="KW-0812">Transmembrane</keyword>
<dbReference type="OrthoDB" id="6141264at2759"/>
<reference evidence="3" key="1">
    <citation type="submission" date="2025-08" db="UniProtKB">
        <authorList>
            <consortium name="RefSeq"/>
        </authorList>
    </citation>
    <scope>IDENTIFICATION</scope>
    <source>
        <tissue evidence="3">Whole sample</tissue>
    </source>
</reference>
<keyword evidence="1" id="KW-1133">Transmembrane helix</keyword>